<evidence type="ECO:0000313" key="2">
    <source>
        <dbReference type="Proteomes" id="UP000321248"/>
    </source>
</evidence>
<protein>
    <recommendedName>
        <fullName evidence="3">DUF2459 domain-containing protein</fullName>
    </recommendedName>
</protein>
<dbReference type="RefSeq" id="WP_147892029.1">
    <property type="nucleotide sequence ID" value="NZ_VRTS01000007.1"/>
</dbReference>
<evidence type="ECO:0008006" key="3">
    <source>
        <dbReference type="Google" id="ProtNLM"/>
    </source>
</evidence>
<keyword evidence="2" id="KW-1185">Reference proteome</keyword>
<accession>A0A5C8KM85</accession>
<dbReference type="AlphaFoldDB" id="A0A5C8KM85"/>
<evidence type="ECO:0000313" key="1">
    <source>
        <dbReference type="EMBL" id="TXK60986.1"/>
    </source>
</evidence>
<name>A0A5C8KM85_9GAMM</name>
<comment type="caution">
    <text evidence="1">The sequence shown here is derived from an EMBL/GenBank/DDBJ whole genome shotgun (WGS) entry which is preliminary data.</text>
</comment>
<sequence length="193" mass="20799">MLGRGTAAVLLVLLALLAAGCSARLVPPQQPPPEPRQVVLLEHGRHASLVLFDAEQVPWRFAYGDRRWYLENIRGPGPAASALFSDSPAVLGRRALDSPDPAHWQAQVGSLITATVPFQVDAGRVDALLDTLHGVFASAGDVVPAPHLGLEVTAHPQPYRLGHNSNHVVAQWLQALDVQVQGNPAIGRWRTQH</sequence>
<gene>
    <name evidence="1" type="ORF">FU658_10420</name>
</gene>
<reference evidence="1 2" key="1">
    <citation type="submission" date="2019-08" db="EMBL/GenBank/DDBJ databases">
        <authorList>
            <person name="Karlyshev A.V."/>
        </authorList>
    </citation>
    <scope>NUCLEOTIDE SEQUENCE [LARGE SCALE GENOMIC DNA]</scope>
    <source>
        <strain evidence="1 2">Alg18-2.2</strain>
    </source>
</reference>
<dbReference type="OrthoDB" id="465835at2"/>
<dbReference type="EMBL" id="VRTS01000007">
    <property type="protein sequence ID" value="TXK60986.1"/>
    <property type="molecule type" value="Genomic_DNA"/>
</dbReference>
<proteinExistence type="predicted"/>
<organism evidence="1 2">
    <name type="scientific">Alkalisalibacterium limincola</name>
    <dbReference type="NCBI Taxonomy" id="2699169"/>
    <lineage>
        <taxon>Bacteria</taxon>
        <taxon>Pseudomonadati</taxon>
        <taxon>Pseudomonadota</taxon>
        <taxon>Gammaproteobacteria</taxon>
        <taxon>Lysobacterales</taxon>
        <taxon>Lysobacteraceae</taxon>
        <taxon>Alkalisalibacterium</taxon>
    </lineage>
</organism>
<dbReference type="PROSITE" id="PS51257">
    <property type="entry name" value="PROKAR_LIPOPROTEIN"/>
    <property type="match status" value="1"/>
</dbReference>
<dbReference type="Proteomes" id="UP000321248">
    <property type="component" value="Unassembled WGS sequence"/>
</dbReference>